<dbReference type="Pfam" id="PF01328">
    <property type="entry name" value="Peroxidase_2"/>
    <property type="match status" value="1"/>
</dbReference>
<dbReference type="AlphaFoldDB" id="A0A8K0XRA6"/>
<evidence type="ECO:0000256" key="8">
    <source>
        <dbReference type="SAM" id="Phobius"/>
    </source>
</evidence>
<evidence type="ECO:0000256" key="3">
    <source>
        <dbReference type="ARBA" id="ARBA00022617"/>
    </source>
</evidence>
<evidence type="ECO:0000313" key="10">
    <source>
        <dbReference type="EMBL" id="KAH8102179.1"/>
    </source>
</evidence>
<dbReference type="Gene3D" id="1.10.489.10">
    <property type="entry name" value="Chloroperoxidase-like"/>
    <property type="match status" value="1"/>
</dbReference>
<dbReference type="PANTHER" id="PTHR33577">
    <property type="entry name" value="STERIGMATOCYSTIN BIOSYNTHESIS PEROXIDASE STCC-RELATED"/>
    <property type="match status" value="1"/>
</dbReference>
<accession>A0A8K0XRA6</accession>
<dbReference type="PROSITE" id="PS51405">
    <property type="entry name" value="HEME_HALOPEROXIDASE"/>
    <property type="match status" value="1"/>
</dbReference>
<organism evidence="10 11">
    <name type="scientific">Cristinia sonorae</name>
    <dbReference type="NCBI Taxonomy" id="1940300"/>
    <lineage>
        <taxon>Eukaryota</taxon>
        <taxon>Fungi</taxon>
        <taxon>Dikarya</taxon>
        <taxon>Basidiomycota</taxon>
        <taxon>Agaricomycotina</taxon>
        <taxon>Agaricomycetes</taxon>
        <taxon>Agaricomycetidae</taxon>
        <taxon>Agaricales</taxon>
        <taxon>Pleurotineae</taxon>
        <taxon>Stephanosporaceae</taxon>
        <taxon>Cristinia</taxon>
    </lineage>
</organism>
<evidence type="ECO:0000256" key="7">
    <source>
        <dbReference type="ARBA" id="ARBA00025795"/>
    </source>
</evidence>
<evidence type="ECO:0000256" key="2">
    <source>
        <dbReference type="ARBA" id="ARBA00022559"/>
    </source>
</evidence>
<keyword evidence="5" id="KW-0560">Oxidoreductase</keyword>
<keyword evidence="8" id="KW-0812">Transmembrane</keyword>
<gene>
    <name evidence="10" type="ORF">BXZ70DRAFT_58238</name>
</gene>
<proteinExistence type="inferred from homology"/>
<name>A0A8K0XRA6_9AGAR</name>
<dbReference type="InterPro" id="IPR000028">
    <property type="entry name" value="Chloroperoxidase"/>
</dbReference>
<dbReference type="OrthoDB" id="407298at2759"/>
<dbReference type="EMBL" id="JAEVFJ010000010">
    <property type="protein sequence ID" value="KAH8102179.1"/>
    <property type="molecule type" value="Genomic_DNA"/>
</dbReference>
<keyword evidence="2" id="KW-0575">Peroxidase</keyword>
<comment type="similarity">
    <text evidence="7">Belongs to the chloroperoxidase family.</text>
</comment>
<evidence type="ECO:0000259" key="9">
    <source>
        <dbReference type="PROSITE" id="PS51405"/>
    </source>
</evidence>
<keyword evidence="8" id="KW-0472">Membrane</keyword>
<dbReference type="PANTHER" id="PTHR33577:SF18">
    <property type="entry name" value="HEME HALOPEROXIDASE FAMILY PROFILE DOMAIN-CONTAINING PROTEIN"/>
    <property type="match status" value="1"/>
</dbReference>
<keyword evidence="3" id="KW-0349">Heme</keyword>
<dbReference type="Proteomes" id="UP000813824">
    <property type="component" value="Unassembled WGS sequence"/>
</dbReference>
<keyword evidence="11" id="KW-1185">Reference proteome</keyword>
<keyword evidence="8" id="KW-1133">Transmembrane helix</keyword>
<comment type="cofactor">
    <cofactor evidence="1">
        <name>heme b</name>
        <dbReference type="ChEBI" id="CHEBI:60344"/>
    </cofactor>
</comment>
<dbReference type="SUPFAM" id="SSF47571">
    <property type="entry name" value="Cloroperoxidase"/>
    <property type="match status" value="1"/>
</dbReference>
<keyword evidence="6" id="KW-0408">Iron</keyword>
<evidence type="ECO:0000256" key="5">
    <source>
        <dbReference type="ARBA" id="ARBA00023002"/>
    </source>
</evidence>
<feature type="transmembrane region" description="Helical" evidence="8">
    <location>
        <begin position="12"/>
        <end position="32"/>
    </location>
</feature>
<protein>
    <submittedName>
        <fullName evidence="10">Cloroperoxidase</fullName>
    </submittedName>
</protein>
<sequence length="297" mass="32426">MSATTNSDTSPFIVVALTNLFGGLLGTVTGLLTNTAVFAWDLLLALFNAVTPGHAPTRVVPQGYAGANGLWPKYVAPKAGDSRCSCPALNAMANHGILPHDGRNITFRQLNTTIRSTYNFAPTFCYFVPNHIAGVLDRNYWSDSFDLSDIDVHNGIEHDASLTREDSIFERDQSKISVPLVERLLESGTGPHGDLTPADLSRLLTQRRAESKANNPQYSQAFQHKLFGSSNSSTLLTIFGGKIADLRPFLLEERIPDNWQPRITARMGLTIAAFNGVVSRVELGVKDLKVKLKTKTA</sequence>
<dbReference type="InterPro" id="IPR036851">
    <property type="entry name" value="Chloroperoxidase-like_sf"/>
</dbReference>
<comment type="caution">
    <text evidence="10">The sequence shown here is derived from an EMBL/GenBank/DDBJ whole genome shotgun (WGS) entry which is preliminary data.</text>
</comment>
<evidence type="ECO:0000313" key="11">
    <source>
        <dbReference type="Proteomes" id="UP000813824"/>
    </source>
</evidence>
<evidence type="ECO:0000256" key="1">
    <source>
        <dbReference type="ARBA" id="ARBA00001970"/>
    </source>
</evidence>
<reference evidence="10" key="1">
    <citation type="journal article" date="2021" name="New Phytol.">
        <title>Evolutionary innovations through gain and loss of genes in the ectomycorrhizal Boletales.</title>
        <authorList>
            <person name="Wu G."/>
            <person name="Miyauchi S."/>
            <person name="Morin E."/>
            <person name="Kuo A."/>
            <person name="Drula E."/>
            <person name="Varga T."/>
            <person name="Kohler A."/>
            <person name="Feng B."/>
            <person name="Cao Y."/>
            <person name="Lipzen A."/>
            <person name="Daum C."/>
            <person name="Hundley H."/>
            <person name="Pangilinan J."/>
            <person name="Johnson J."/>
            <person name="Barry K."/>
            <person name="LaButti K."/>
            <person name="Ng V."/>
            <person name="Ahrendt S."/>
            <person name="Min B."/>
            <person name="Choi I.G."/>
            <person name="Park H."/>
            <person name="Plett J.M."/>
            <person name="Magnuson J."/>
            <person name="Spatafora J.W."/>
            <person name="Nagy L.G."/>
            <person name="Henrissat B."/>
            <person name="Grigoriev I.V."/>
            <person name="Yang Z.L."/>
            <person name="Xu J."/>
            <person name="Martin F.M."/>
        </authorList>
    </citation>
    <scope>NUCLEOTIDE SEQUENCE</scope>
    <source>
        <strain evidence="10">KKN 215</strain>
    </source>
</reference>
<feature type="domain" description="Heme haloperoxidase family profile" evidence="9">
    <location>
        <begin position="70"/>
        <end position="276"/>
    </location>
</feature>
<evidence type="ECO:0000256" key="4">
    <source>
        <dbReference type="ARBA" id="ARBA00022723"/>
    </source>
</evidence>
<dbReference type="GO" id="GO:0004601">
    <property type="term" value="F:peroxidase activity"/>
    <property type="evidence" value="ECO:0007669"/>
    <property type="project" value="UniProtKB-KW"/>
</dbReference>
<evidence type="ECO:0000256" key="6">
    <source>
        <dbReference type="ARBA" id="ARBA00023004"/>
    </source>
</evidence>
<dbReference type="GO" id="GO:0046872">
    <property type="term" value="F:metal ion binding"/>
    <property type="evidence" value="ECO:0007669"/>
    <property type="project" value="UniProtKB-KW"/>
</dbReference>
<keyword evidence="4" id="KW-0479">Metal-binding</keyword>